<reference evidence="2" key="1">
    <citation type="journal article" date="2021" name="Front. Microbiol.">
        <title>Comprehensive Comparative Genomics and Phenotyping of Methylobacterium Species.</title>
        <authorList>
            <person name="Alessa O."/>
            <person name="Ogura Y."/>
            <person name="Fujitani Y."/>
            <person name="Takami H."/>
            <person name="Hayashi T."/>
            <person name="Sahin N."/>
            <person name="Tani A."/>
        </authorList>
    </citation>
    <scope>NUCLEOTIDE SEQUENCE</scope>
    <source>
        <strain evidence="2">DSM 17168</strain>
    </source>
</reference>
<dbReference type="Proteomes" id="UP001055153">
    <property type="component" value="Unassembled WGS sequence"/>
</dbReference>
<feature type="chain" id="PRO_5045709531" description="Large exoprotein involved in heme utilization or adhesion" evidence="1">
    <location>
        <begin position="24"/>
        <end position="129"/>
    </location>
</feature>
<keyword evidence="3" id="KW-1185">Reference proteome</keyword>
<sequence length="129" mass="13579">MVLMRPALAGAIILMTAAQPALAAKRAGQSVSRFDGNWSVEVITERGSCDRAYRYGIVIQNGQARYAGGSDFTITGRVQPNGAVRGSISRGDASAQVVGRLGQQGYGNGTWTTSGQTQCGGRWNAEKRG</sequence>
<evidence type="ECO:0008006" key="4">
    <source>
        <dbReference type="Google" id="ProtNLM"/>
    </source>
</evidence>
<evidence type="ECO:0000313" key="2">
    <source>
        <dbReference type="EMBL" id="GJE04587.1"/>
    </source>
</evidence>
<reference evidence="2" key="2">
    <citation type="submission" date="2021-08" db="EMBL/GenBank/DDBJ databases">
        <authorList>
            <person name="Tani A."/>
            <person name="Ola A."/>
            <person name="Ogura Y."/>
            <person name="Katsura K."/>
            <person name="Hayashi T."/>
        </authorList>
    </citation>
    <scope>NUCLEOTIDE SEQUENCE</scope>
    <source>
        <strain evidence="2">DSM 17168</strain>
    </source>
</reference>
<organism evidence="2 3">
    <name type="scientific">Methylobacterium isbiliense</name>
    <dbReference type="NCBI Taxonomy" id="315478"/>
    <lineage>
        <taxon>Bacteria</taxon>
        <taxon>Pseudomonadati</taxon>
        <taxon>Pseudomonadota</taxon>
        <taxon>Alphaproteobacteria</taxon>
        <taxon>Hyphomicrobiales</taxon>
        <taxon>Methylobacteriaceae</taxon>
        <taxon>Methylobacterium</taxon>
    </lineage>
</organism>
<accession>A0ABQ4SNB9</accession>
<name>A0ABQ4SNB9_9HYPH</name>
<comment type="caution">
    <text evidence="2">The sequence shown here is derived from an EMBL/GenBank/DDBJ whole genome shotgun (WGS) entry which is preliminary data.</text>
</comment>
<proteinExistence type="predicted"/>
<dbReference type="EMBL" id="BPQQ01000138">
    <property type="protein sequence ID" value="GJE04587.1"/>
    <property type="molecule type" value="Genomic_DNA"/>
</dbReference>
<keyword evidence="1" id="KW-0732">Signal</keyword>
<protein>
    <recommendedName>
        <fullName evidence="4">Large exoprotein involved in heme utilization or adhesion</fullName>
    </recommendedName>
</protein>
<feature type="signal peptide" evidence="1">
    <location>
        <begin position="1"/>
        <end position="23"/>
    </location>
</feature>
<evidence type="ECO:0000313" key="3">
    <source>
        <dbReference type="Proteomes" id="UP001055153"/>
    </source>
</evidence>
<evidence type="ECO:0000256" key="1">
    <source>
        <dbReference type="SAM" id="SignalP"/>
    </source>
</evidence>
<gene>
    <name evidence="2" type="ORF">GMJLKIPL_6551</name>
</gene>